<sequence length="250" mass="26256">MKVCLERLRNGLITENPVFIMALGLCPTFAVTTSAVNAIGMGLSSLVVLMFSNLIISALSGVIPGRVRLPAEIVVVASLVTIVQLLIQGFAPSIYTALGIYIPLIVVNCIILGRAEAYALGAKPIPALFDGLGMGLGFTLALLLLGSFREIIGAGSIFGIKLIPDAYHISIFVLPPGAFFVMAFLVAGMQYYQDDKRGKKSRPISLEEAKTKVVKPVAKPAAAAAAAQATVATTAVEAKNPATEKKEEAK</sequence>
<dbReference type="GO" id="GO:0012505">
    <property type="term" value="C:endomembrane system"/>
    <property type="evidence" value="ECO:0007669"/>
    <property type="project" value="UniProtKB-SubCell"/>
</dbReference>
<organism evidence="9 10">
    <name type="scientific">Stomatobaculum longum</name>
    <dbReference type="NCBI Taxonomy" id="796942"/>
    <lineage>
        <taxon>Bacteria</taxon>
        <taxon>Bacillati</taxon>
        <taxon>Bacillota</taxon>
        <taxon>Clostridia</taxon>
        <taxon>Lachnospirales</taxon>
        <taxon>Lachnospiraceae</taxon>
        <taxon>Stomatobaculum</taxon>
    </lineage>
</organism>
<reference evidence="9 10" key="1">
    <citation type="submission" date="2011-10" db="EMBL/GenBank/DDBJ databases">
        <title>The Genome Sequence of Lachnospiraceae bacterium ACC2.</title>
        <authorList>
            <consortium name="The Broad Institute Genome Sequencing Platform"/>
            <person name="Earl A."/>
            <person name="Ward D."/>
            <person name="Feldgarden M."/>
            <person name="Gevers D."/>
            <person name="Sizova M."/>
            <person name="Hazen A."/>
            <person name="Epstein S."/>
            <person name="Young S.K."/>
            <person name="Zeng Q."/>
            <person name="Gargeya S."/>
            <person name="Fitzgerald M."/>
            <person name="Haas B."/>
            <person name="Abouelleil A."/>
            <person name="Alvarado L."/>
            <person name="Arachchi H.M."/>
            <person name="Berlin A."/>
            <person name="Brown A."/>
            <person name="Chapman S.B."/>
            <person name="Chen Z."/>
            <person name="Dunbar C."/>
            <person name="Freedman E."/>
            <person name="Gearin G."/>
            <person name="Goldberg J."/>
            <person name="Griggs A."/>
            <person name="Gujja S."/>
            <person name="Heiman D."/>
            <person name="Howarth C."/>
            <person name="Larson L."/>
            <person name="Lui A."/>
            <person name="MacDonald P.J.P."/>
            <person name="Montmayeur A."/>
            <person name="Murphy C."/>
            <person name="Neiman D."/>
            <person name="Pearson M."/>
            <person name="Priest M."/>
            <person name="Roberts A."/>
            <person name="Saif S."/>
            <person name="Shea T."/>
            <person name="Shenoy N."/>
            <person name="Sisk P."/>
            <person name="Stolte C."/>
            <person name="Sykes S."/>
            <person name="Wortman J."/>
            <person name="Nusbaum C."/>
            <person name="Birren B."/>
        </authorList>
    </citation>
    <scope>NUCLEOTIDE SEQUENCE [LARGE SCALE GENOMIC DNA]</scope>
    <source>
        <strain evidence="9 10">ACC2</strain>
    </source>
</reference>
<comment type="subcellular location">
    <subcellularLocation>
        <location evidence="8">Cell membrane</location>
        <topology evidence="8">Multi-pass membrane protein</topology>
    </subcellularLocation>
    <subcellularLocation>
        <location evidence="1">Endomembrane system</location>
        <topology evidence="1">Multi-pass membrane protein</topology>
    </subcellularLocation>
</comment>
<evidence type="ECO:0000256" key="8">
    <source>
        <dbReference type="HAMAP-Rule" id="MF_00478"/>
    </source>
</evidence>
<evidence type="ECO:0000256" key="5">
    <source>
        <dbReference type="ARBA" id="ARBA00022982"/>
    </source>
</evidence>
<dbReference type="NCBIfam" id="NF009070">
    <property type="entry name" value="PRK12405.1"/>
    <property type="match status" value="1"/>
</dbReference>
<dbReference type="GeneID" id="86940404"/>
<comment type="similarity">
    <text evidence="8">Belongs to the NqrDE/RnfAE family.</text>
</comment>
<accession>A0AA37DGD5</accession>
<comment type="subunit">
    <text evidence="8">The complex is composed of six subunits: RnfA, RnfB, RnfC, RnfD, RnfE and RnfG.</text>
</comment>
<feature type="transmembrane region" description="Helical" evidence="8">
    <location>
        <begin position="69"/>
        <end position="87"/>
    </location>
</feature>
<dbReference type="NCBIfam" id="TIGR01948">
    <property type="entry name" value="rnfE"/>
    <property type="match status" value="1"/>
</dbReference>
<keyword evidence="2 8" id="KW-0813">Transport</keyword>
<feature type="transmembrane region" description="Helical" evidence="8">
    <location>
        <begin position="125"/>
        <end position="146"/>
    </location>
</feature>
<dbReference type="AlphaFoldDB" id="A0AA37DGD5"/>
<evidence type="ECO:0000256" key="6">
    <source>
        <dbReference type="ARBA" id="ARBA00022989"/>
    </source>
</evidence>
<keyword evidence="4 8" id="KW-1278">Translocase</keyword>
<dbReference type="HAMAP" id="MF_00478">
    <property type="entry name" value="RsxE_RnfE"/>
    <property type="match status" value="1"/>
</dbReference>
<name>A0AA37DGD5_9FIRM</name>
<proteinExistence type="inferred from homology"/>
<dbReference type="InterPro" id="IPR003667">
    <property type="entry name" value="NqrDE/RnfAE"/>
</dbReference>
<protein>
    <recommendedName>
        <fullName evidence="8">Ion-translocating oxidoreductase complex subunit E</fullName>
        <ecNumber evidence="8">7.-.-.-</ecNumber>
    </recommendedName>
    <alternativeName>
        <fullName evidence="8">Rnf electron transport complex subunit E</fullName>
    </alternativeName>
</protein>
<dbReference type="PANTHER" id="PTHR30586">
    <property type="entry name" value="ELECTRON TRANSPORT COMPLEX PROTEIN RNFE"/>
    <property type="match status" value="1"/>
</dbReference>
<dbReference type="Pfam" id="PF02508">
    <property type="entry name" value="Rnf-Nqr"/>
    <property type="match status" value="1"/>
</dbReference>
<evidence type="ECO:0000256" key="1">
    <source>
        <dbReference type="ARBA" id="ARBA00004127"/>
    </source>
</evidence>
<gene>
    <name evidence="8" type="primary">rnfE</name>
    <name evidence="9" type="ORF">HMPREF9623_00624</name>
</gene>
<dbReference type="InterPro" id="IPR010968">
    <property type="entry name" value="RnfE"/>
</dbReference>
<feature type="transmembrane region" description="Helical" evidence="8">
    <location>
        <begin position="12"/>
        <end position="32"/>
    </location>
</feature>
<keyword evidence="7 8" id="KW-0472">Membrane</keyword>
<keyword evidence="10" id="KW-1185">Reference proteome</keyword>
<keyword evidence="8" id="KW-1003">Cell membrane</keyword>
<evidence type="ECO:0000256" key="7">
    <source>
        <dbReference type="ARBA" id="ARBA00023136"/>
    </source>
</evidence>
<comment type="function">
    <text evidence="8">Part of a membrane-bound complex that couples electron transfer with translocation of ions across the membrane.</text>
</comment>
<evidence type="ECO:0000313" key="9">
    <source>
        <dbReference type="EMBL" id="EHO17025.1"/>
    </source>
</evidence>
<evidence type="ECO:0000256" key="4">
    <source>
        <dbReference type="ARBA" id="ARBA00022967"/>
    </source>
</evidence>
<dbReference type="EMBL" id="AGEL01000006">
    <property type="protein sequence ID" value="EHO17025.1"/>
    <property type="molecule type" value="Genomic_DNA"/>
</dbReference>
<keyword evidence="5 8" id="KW-0249">Electron transport</keyword>
<dbReference type="RefSeq" id="WP_009532457.1">
    <property type="nucleotide sequence ID" value="NZ_JH590862.1"/>
</dbReference>
<dbReference type="Proteomes" id="UP000018466">
    <property type="component" value="Unassembled WGS sequence"/>
</dbReference>
<evidence type="ECO:0000256" key="2">
    <source>
        <dbReference type="ARBA" id="ARBA00022448"/>
    </source>
</evidence>
<keyword evidence="6 8" id="KW-1133">Transmembrane helix</keyword>
<dbReference type="PANTHER" id="PTHR30586:SF0">
    <property type="entry name" value="ION-TRANSLOCATING OXIDOREDUCTASE COMPLEX SUBUNIT E"/>
    <property type="match status" value="1"/>
</dbReference>
<dbReference type="GO" id="GO:0022900">
    <property type="term" value="P:electron transport chain"/>
    <property type="evidence" value="ECO:0007669"/>
    <property type="project" value="UniProtKB-UniRule"/>
</dbReference>
<feature type="transmembrane region" description="Helical" evidence="8">
    <location>
        <begin position="166"/>
        <end position="192"/>
    </location>
</feature>
<dbReference type="EC" id="7.-.-.-" evidence="8"/>
<dbReference type="GO" id="GO:0005886">
    <property type="term" value="C:plasma membrane"/>
    <property type="evidence" value="ECO:0007669"/>
    <property type="project" value="UniProtKB-SubCell"/>
</dbReference>
<feature type="transmembrane region" description="Helical" evidence="8">
    <location>
        <begin position="93"/>
        <end position="113"/>
    </location>
</feature>
<evidence type="ECO:0000256" key="3">
    <source>
        <dbReference type="ARBA" id="ARBA00022692"/>
    </source>
</evidence>
<evidence type="ECO:0000313" key="10">
    <source>
        <dbReference type="Proteomes" id="UP000018466"/>
    </source>
</evidence>
<feature type="transmembrane region" description="Helical" evidence="8">
    <location>
        <begin position="38"/>
        <end position="62"/>
    </location>
</feature>
<comment type="caution">
    <text evidence="9">The sequence shown here is derived from an EMBL/GenBank/DDBJ whole genome shotgun (WGS) entry which is preliminary data.</text>
</comment>
<keyword evidence="3 8" id="KW-0812">Transmembrane</keyword>